<keyword evidence="1" id="KW-0472">Membrane</keyword>
<organism evidence="2 3">
    <name type="scientific">Paenibacillus spongiae</name>
    <dbReference type="NCBI Taxonomy" id="2909671"/>
    <lineage>
        <taxon>Bacteria</taxon>
        <taxon>Bacillati</taxon>
        <taxon>Bacillota</taxon>
        <taxon>Bacilli</taxon>
        <taxon>Bacillales</taxon>
        <taxon>Paenibacillaceae</taxon>
        <taxon>Paenibacillus</taxon>
    </lineage>
</organism>
<reference evidence="2" key="1">
    <citation type="submission" date="2022-01" db="EMBL/GenBank/DDBJ databases">
        <title>Paenibacillus spongiae sp. nov., isolated from marine sponge.</title>
        <authorList>
            <person name="Li Z."/>
            <person name="Zhang M."/>
        </authorList>
    </citation>
    <scope>NUCLEOTIDE SEQUENCE</scope>
    <source>
        <strain evidence="2">PHS-Z3</strain>
    </source>
</reference>
<proteinExistence type="predicted"/>
<gene>
    <name evidence="2" type="ORF">L1F29_03500</name>
</gene>
<evidence type="ECO:0000313" key="3">
    <source>
        <dbReference type="Proteomes" id="UP001057877"/>
    </source>
</evidence>
<protein>
    <submittedName>
        <fullName evidence="2">Uncharacterized protein</fullName>
    </submittedName>
</protein>
<dbReference type="RefSeq" id="WP_258389908.1">
    <property type="nucleotide sequence ID" value="NZ_CP091430.1"/>
</dbReference>
<keyword evidence="3" id="KW-1185">Reference proteome</keyword>
<dbReference type="EMBL" id="CP091430">
    <property type="protein sequence ID" value="UVI33856.1"/>
    <property type="molecule type" value="Genomic_DNA"/>
</dbReference>
<dbReference type="Proteomes" id="UP001057877">
    <property type="component" value="Chromosome"/>
</dbReference>
<keyword evidence="1" id="KW-1133">Transmembrane helix</keyword>
<keyword evidence="1" id="KW-0812">Transmembrane</keyword>
<accession>A0ABY5SIS9</accession>
<sequence length="172" mass="19310">MDWSRRFSLRKRVALLLVLDTLFENNTMMSNNGSMDMGTMMLGLVGMFMLFTVAVGMFIHSGIKLAGFKSLEQGFQLPYALKMELQRSQVLYAPTYRFSLITGVCLRVLSPALIFAAAYVNDDFTPFGVVLQSHITRCIKGSSNHMLGPNFFVCLHSDNRSLHKLHCSLTLS</sequence>
<evidence type="ECO:0000313" key="2">
    <source>
        <dbReference type="EMBL" id="UVI33856.1"/>
    </source>
</evidence>
<name>A0ABY5SIS9_9BACL</name>
<evidence type="ECO:0000256" key="1">
    <source>
        <dbReference type="SAM" id="Phobius"/>
    </source>
</evidence>
<feature type="transmembrane region" description="Helical" evidence="1">
    <location>
        <begin position="39"/>
        <end position="59"/>
    </location>
</feature>